<evidence type="ECO:0000256" key="1">
    <source>
        <dbReference type="SAM" id="Phobius"/>
    </source>
</evidence>
<accession>A0A1H9XGY6</accession>
<dbReference type="Proteomes" id="UP000199019">
    <property type="component" value="Unassembled WGS sequence"/>
</dbReference>
<keyword evidence="1" id="KW-1133">Transmembrane helix</keyword>
<feature type="transmembrane region" description="Helical" evidence="1">
    <location>
        <begin position="36"/>
        <end position="56"/>
    </location>
</feature>
<reference evidence="3" key="1">
    <citation type="submission" date="2016-10" db="EMBL/GenBank/DDBJ databases">
        <authorList>
            <person name="Varghese N."/>
            <person name="Submissions S."/>
        </authorList>
    </citation>
    <scope>NUCLEOTIDE SEQUENCE [LARGE SCALE GENOMIC DNA]</scope>
    <source>
        <strain evidence="3">CGMCC 1.6963</strain>
    </source>
</reference>
<dbReference type="RefSeq" id="WP_143056294.1">
    <property type="nucleotide sequence ID" value="NZ_FOHB01000008.1"/>
</dbReference>
<gene>
    <name evidence="2" type="ORF">SAMN05216199_3798</name>
</gene>
<feature type="transmembrane region" description="Helical" evidence="1">
    <location>
        <begin position="146"/>
        <end position="166"/>
    </location>
</feature>
<evidence type="ECO:0000313" key="2">
    <source>
        <dbReference type="EMBL" id="SES45460.1"/>
    </source>
</evidence>
<feature type="transmembrane region" description="Helical" evidence="1">
    <location>
        <begin position="119"/>
        <end position="139"/>
    </location>
</feature>
<evidence type="ECO:0000313" key="3">
    <source>
        <dbReference type="Proteomes" id="UP000199019"/>
    </source>
</evidence>
<dbReference type="AlphaFoldDB" id="A0A1H9XGY6"/>
<keyword evidence="1" id="KW-0472">Membrane</keyword>
<dbReference type="EMBL" id="FOHB01000008">
    <property type="protein sequence ID" value="SES45460.1"/>
    <property type="molecule type" value="Genomic_DNA"/>
</dbReference>
<feature type="transmembrane region" description="Helical" evidence="1">
    <location>
        <begin position="93"/>
        <end position="113"/>
    </location>
</feature>
<protein>
    <submittedName>
        <fullName evidence="2">Uncharacterized protein</fullName>
    </submittedName>
</protein>
<proteinExistence type="predicted"/>
<organism evidence="2 3">
    <name type="scientific">Pedococcus cremeus</name>
    <dbReference type="NCBI Taxonomy" id="587636"/>
    <lineage>
        <taxon>Bacteria</taxon>
        <taxon>Bacillati</taxon>
        <taxon>Actinomycetota</taxon>
        <taxon>Actinomycetes</taxon>
        <taxon>Micrococcales</taxon>
        <taxon>Intrasporangiaceae</taxon>
        <taxon>Pedococcus</taxon>
    </lineage>
</organism>
<keyword evidence="3" id="KW-1185">Reference proteome</keyword>
<feature type="transmembrane region" description="Helical" evidence="1">
    <location>
        <begin position="6"/>
        <end position="29"/>
    </location>
</feature>
<feature type="transmembrane region" description="Helical" evidence="1">
    <location>
        <begin position="62"/>
        <end position="81"/>
    </location>
</feature>
<keyword evidence="1" id="KW-0812">Transmembrane</keyword>
<sequence length="183" mass="19147">MSSLRWAGFAVMAAFSGFAALMLGGYAVVDIGGWRAVGLIAAVAVPLLCLCLLAWWRPGVAVPVLAVACLAPVAFGVLELLDWQRWSSWEDQHGPVSLVLVLLVGVALAVLGLNRPREAGVMLLAIVLVPLLLETIGAGSEWGRPLSIAVLFVPVLASGVLFLLAARQDAGPRSVPRGGRLAH</sequence>
<name>A0A1H9XGY6_9MICO</name>
<dbReference type="STRING" id="587636.SAMN05216199_3798"/>